<sequence>MDPDTNVGDEPRSSGSSLRWCSLSLAGSGLSKISDDIESKTVSEAGDIGDRACHSSRRSDFGSFRSSVGNGTGNPIPDSNILPSATSNSITPDAPLSGKGIYPVSTEELENSEDKKQDVEKVLTPSLEYVSYRIYLSFFGILGVLTRYLLQKLFGPSILGVTSNQSILYLDLPSNMVGSFLMGWLGVVFKGDICRVSDYLVIGLSTGYLGSLTTFSGWNQEMLNLSVDGKWVFTVLGFFIGLFLASHSIIFGIETAQGFRWLLTRLNSTSSSKNSNSSSKRGLNNHRCHLAILVALLLMLGVLWSVSGTQLKEKFNSGGSGAQLWLACLVAPPGVWIRWFLARYNGRGLGSAGILKWVPFGTLTANISAACIMAALSTVNKAVNTKTCDTLVTGIQFGFLGCLSTVSTFIAEFNAMRESKHTWRAYAYALMTFGLSFVLGTLVYSVPVWINGYN</sequence>
<evidence type="ECO:0000256" key="2">
    <source>
        <dbReference type="ARBA" id="ARBA00004651"/>
    </source>
</evidence>
<keyword evidence="12" id="KW-1185">Reference proteome</keyword>
<evidence type="ECO:0000256" key="6">
    <source>
        <dbReference type="ARBA" id="ARBA00023136"/>
    </source>
</evidence>
<reference evidence="12" key="1">
    <citation type="submission" date="2016-04" db="EMBL/GenBank/DDBJ databases">
        <title>Cephalotus genome sequencing.</title>
        <authorList>
            <person name="Fukushima K."/>
            <person name="Hasebe M."/>
            <person name="Fang X."/>
        </authorList>
    </citation>
    <scope>NUCLEOTIDE SEQUENCE [LARGE SCALE GENOMIC DNA]</scope>
    <source>
        <strain evidence="12">cv. St1</strain>
    </source>
</reference>
<evidence type="ECO:0000256" key="9">
    <source>
        <dbReference type="SAM" id="MobiDB-lite"/>
    </source>
</evidence>
<evidence type="ECO:0000313" key="11">
    <source>
        <dbReference type="EMBL" id="GAV84097.1"/>
    </source>
</evidence>
<name>A0A1Q3CV40_CEPFO</name>
<comment type="function">
    <text evidence="1">Fluoride channel required for the rapid expulsion of cytoplasmic fluoride.</text>
</comment>
<feature type="region of interest" description="Disordered" evidence="9">
    <location>
        <begin position="46"/>
        <end position="98"/>
    </location>
</feature>
<protein>
    <submittedName>
        <fullName evidence="11">CRCB domain-containing protein</fullName>
    </submittedName>
</protein>
<dbReference type="Proteomes" id="UP000187406">
    <property type="component" value="Unassembled WGS sequence"/>
</dbReference>
<comment type="similarity">
    <text evidence="7">Belongs to the fluoride channel Fluc/FEX (TC 1.A.43) family.</text>
</comment>
<dbReference type="EMBL" id="BDDD01003121">
    <property type="protein sequence ID" value="GAV84097.1"/>
    <property type="molecule type" value="Genomic_DNA"/>
</dbReference>
<keyword evidence="3" id="KW-1003">Cell membrane</keyword>
<evidence type="ECO:0000256" key="10">
    <source>
        <dbReference type="SAM" id="Phobius"/>
    </source>
</evidence>
<feature type="transmembrane region" description="Helical" evidence="10">
    <location>
        <begin position="391"/>
        <end position="413"/>
    </location>
</feature>
<feature type="compositionally biased region" description="Basic and acidic residues" evidence="9">
    <location>
        <begin position="48"/>
        <end position="60"/>
    </location>
</feature>
<evidence type="ECO:0000313" key="12">
    <source>
        <dbReference type="Proteomes" id="UP000187406"/>
    </source>
</evidence>
<dbReference type="InterPro" id="IPR003691">
    <property type="entry name" value="FluC"/>
</dbReference>
<keyword evidence="4 10" id="KW-0812">Transmembrane</keyword>
<evidence type="ECO:0000256" key="4">
    <source>
        <dbReference type="ARBA" id="ARBA00022692"/>
    </source>
</evidence>
<keyword evidence="5 10" id="KW-1133">Transmembrane helix</keyword>
<dbReference type="OrthoDB" id="409792at2759"/>
<feature type="transmembrane region" description="Helical" evidence="10">
    <location>
        <begin position="322"/>
        <end position="342"/>
    </location>
</feature>
<dbReference type="STRING" id="3775.A0A1Q3CV40"/>
<feature type="transmembrane region" description="Helical" evidence="10">
    <location>
        <begin position="354"/>
        <end position="379"/>
    </location>
</feature>
<evidence type="ECO:0000256" key="1">
    <source>
        <dbReference type="ARBA" id="ARBA00002598"/>
    </source>
</evidence>
<dbReference type="FunCoup" id="A0A1Q3CV40">
    <property type="interactions" value="555"/>
</dbReference>
<proteinExistence type="inferred from homology"/>
<comment type="catalytic activity">
    <reaction evidence="8">
        <text>fluoride(in) = fluoride(out)</text>
        <dbReference type="Rhea" id="RHEA:76159"/>
        <dbReference type="ChEBI" id="CHEBI:17051"/>
    </reaction>
    <physiologicalReaction direction="left-to-right" evidence="8">
        <dbReference type="Rhea" id="RHEA:76160"/>
    </physiologicalReaction>
</comment>
<evidence type="ECO:0000256" key="5">
    <source>
        <dbReference type="ARBA" id="ARBA00022989"/>
    </source>
</evidence>
<dbReference type="GO" id="GO:0005886">
    <property type="term" value="C:plasma membrane"/>
    <property type="evidence" value="ECO:0007669"/>
    <property type="project" value="UniProtKB-SubCell"/>
</dbReference>
<keyword evidence="6 10" id="KW-0472">Membrane</keyword>
<gene>
    <name evidence="11" type="ORF">CFOL_v3_27541</name>
</gene>
<organism evidence="11 12">
    <name type="scientific">Cephalotus follicularis</name>
    <name type="common">Albany pitcher plant</name>
    <dbReference type="NCBI Taxonomy" id="3775"/>
    <lineage>
        <taxon>Eukaryota</taxon>
        <taxon>Viridiplantae</taxon>
        <taxon>Streptophyta</taxon>
        <taxon>Embryophyta</taxon>
        <taxon>Tracheophyta</taxon>
        <taxon>Spermatophyta</taxon>
        <taxon>Magnoliopsida</taxon>
        <taxon>eudicotyledons</taxon>
        <taxon>Gunneridae</taxon>
        <taxon>Pentapetalae</taxon>
        <taxon>rosids</taxon>
        <taxon>fabids</taxon>
        <taxon>Oxalidales</taxon>
        <taxon>Cephalotaceae</taxon>
        <taxon>Cephalotus</taxon>
    </lineage>
</organism>
<evidence type="ECO:0000256" key="3">
    <source>
        <dbReference type="ARBA" id="ARBA00022475"/>
    </source>
</evidence>
<dbReference type="AlphaFoldDB" id="A0A1Q3CV40"/>
<accession>A0A1Q3CV40</accession>
<dbReference type="Pfam" id="PF02537">
    <property type="entry name" value="CRCB"/>
    <property type="match status" value="2"/>
</dbReference>
<dbReference type="GO" id="GO:1903425">
    <property type="term" value="F:fluoride transmembrane transporter activity"/>
    <property type="evidence" value="ECO:0007669"/>
    <property type="project" value="TreeGrafter"/>
</dbReference>
<feature type="transmembrane region" description="Helical" evidence="10">
    <location>
        <begin position="130"/>
        <end position="150"/>
    </location>
</feature>
<dbReference type="PANTHER" id="PTHR28259:SF1">
    <property type="entry name" value="FLUORIDE EXPORT PROTEIN 1-RELATED"/>
    <property type="match status" value="1"/>
</dbReference>
<feature type="transmembrane region" description="Helical" evidence="10">
    <location>
        <begin position="231"/>
        <end position="253"/>
    </location>
</feature>
<evidence type="ECO:0000256" key="8">
    <source>
        <dbReference type="ARBA" id="ARBA00035585"/>
    </source>
</evidence>
<evidence type="ECO:0000256" key="7">
    <source>
        <dbReference type="ARBA" id="ARBA00035120"/>
    </source>
</evidence>
<dbReference type="PANTHER" id="PTHR28259">
    <property type="entry name" value="FLUORIDE EXPORT PROTEIN 1-RELATED"/>
    <property type="match status" value="1"/>
</dbReference>
<comment type="caution">
    <text evidence="11">The sequence shown here is derived from an EMBL/GenBank/DDBJ whole genome shotgun (WGS) entry which is preliminary data.</text>
</comment>
<feature type="compositionally biased region" description="Polar residues" evidence="9">
    <location>
        <begin position="81"/>
        <end position="91"/>
    </location>
</feature>
<dbReference type="InParanoid" id="A0A1Q3CV40"/>
<feature type="transmembrane region" description="Helical" evidence="10">
    <location>
        <begin position="166"/>
        <end position="187"/>
    </location>
</feature>
<feature type="transmembrane region" description="Helical" evidence="10">
    <location>
        <begin position="199"/>
        <end position="219"/>
    </location>
</feature>
<feature type="transmembrane region" description="Helical" evidence="10">
    <location>
        <begin position="288"/>
        <end position="307"/>
    </location>
</feature>
<feature type="transmembrane region" description="Helical" evidence="10">
    <location>
        <begin position="425"/>
        <end position="450"/>
    </location>
</feature>
<comment type="subcellular location">
    <subcellularLocation>
        <location evidence="2">Cell membrane</location>
        <topology evidence="2">Multi-pass membrane protein</topology>
    </subcellularLocation>
</comment>